<evidence type="ECO:0000313" key="1">
    <source>
        <dbReference type="EMBL" id="VUW93885.1"/>
    </source>
</evidence>
<evidence type="ECO:0000313" key="2">
    <source>
        <dbReference type="Proteomes" id="UP000385544"/>
    </source>
</evidence>
<protein>
    <submittedName>
        <fullName evidence="1">Uncharacterized protein</fullName>
    </submittedName>
</protein>
<reference evidence="1 2" key="1">
    <citation type="submission" date="2019-07" db="EMBL/GenBank/DDBJ databases">
        <authorList>
            <person name="Hibberd C M."/>
            <person name="Gehrig L. J."/>
            <person name="Chang H.-W."/>
            <person name="Venkatesh S."/>
        </authorList>
    </citation>
    <scope>NUCLEOTIDE SEQUENCE [LARGE SCALE GENOMIC DNA]</scope>
    <source>
        <strain evidence="1">Streptococcus_constellatus_SS_Bg39</strain>
    </source>
</reference>
<name>A0A564SFH2_STRCV</name>
<dbReference type="AlphaFoldDB" id="A0A564SFH2"/>
<proteinExistence type="predicted"/>
<gene>
    <name evidence="1" type="ORF">SCSS39_00470</name>
</gene>
<dbReference type="EMBL" id="CABHMZ010000005">
    <property type="protein sequence ID" value="VUW93885.1"/>
    <property type="molecule type" value="Genomic_DNA"/>
</dbReference>
<accession>A0A564SFH2</accession>
<organism evidence="1 2">
    <name type="scientific">Streptococcus constellatus</name>
    <dbReference type="NCBI Taxonomy" id="76860"/>
    <lineage>
        <taxon>Bacteria</taxon>
        <taxon>Bacillati</taxon>
        <taxon>Bacillota</taxon>
        <taxon>Bacilli</taxon>
        <taxon>Lactobacillales</taxon>
        <taxon>Streptococcaceae</taxon>
        <taxon>Streptococcus</taxon>
        <taxon>Streptococcus anginosus group</taxon>
    </lineage>
</organism>
<dbReference type="Proteomes" id="UP000385544">
    <property type="component" value="Unassembled WGS sequence"/>
</dbReference>
<sequence>MVGVVLGLHRLFFYTNGVCLRKRKFVVKKVNKYDIMIKTKSDAWGGQLCQK</sequence>